<dbReference type="SMART" id="SM00509">
    <property type="entry name" value="TFS2N"/>
    <property type="match status" value="1"/>
</dbReference>
<proteinExistence type="predicted"/>
<dbReference type="PANTHER" id="PTHR47210">
    <property type="entry name" value="MEDIATOR OF RNA POLYMERASE II TRANSCRIPTION SUBUNIT 26C-RELATED"/>
    <property type="match status" value="1"/>
</dbReference>
<feature type="compositionally biased region" description="Acidic residues" evidence="4">
    <location>
        <begin position="96"/>
        <end position="108"/>
    </location>
</feature>
<evidence type="ECO:0000256" key="2">
    <source>
        <dbReference type="ARBA" id="ARBA00023242"/>
    </source>
</evidence>
<name>A0AAW2PXY4_SESRA</name>
<comment type="subcellular location">
    <subcellularLocation>
        <location evidence="1 3">Nucleus</location>
    </subcellularLocation>
</comment>
<feature type="region of interest" description="Disordered" evidence="4">
    <location>
        <begin position="73"/>
        <end position="108"/>
    </location>
</feature>
<dbReference type="EMBL" id="JACGWJ010000016">
    <property type="protein sequence ID" value="KAL0360386.1"/>
    <property type="molecule type" value="Genomic_DNA"/>
</dbReference>
<dbReference type="AlphaFoldDB" id="A0AAW2PXY4"/>
<keyword evidence="2 3" id="KW-0539">Nucleus</keyword>
<dbReference type="InterPro" id="IPR003617">
    <property type="entry name" value="TFIIS/CRSP70_N_sub"/>
</dbReference>
<dbReference type="GO" id="GO:0005634">
    <property type="term" value="C:nucleus"/>
    <property type="evidence" value="ECO:0007669"/>
    <property type="project" value="UniProtKB-SubCell"/>
</dbReference>
<feature type="region of interest" description="Disordered" evidence="4">
    <location>
        <begin position="236"/>
        <end position="264"/>
    </location>
</feature>
<feature type="domain" description="TFIIS N-terminal" evidence="5">
    <location>
        <begin position="108"/>
        <end position="185"/>
    </location>
</feature>
<accession>A0AAW2PXY4</accession>
<reference evidence="6" key="1">
    <citation type="submission" date="2020-06" db="EMBL/GenBank/DDBJ databases">
        <authorList>
            <person name="Li T."/>
            <person name="Hu X."/>
            <person name="Zhang T."/>
            <person name="Song X."/>
            <person name="Zhang H."/>
            <person name="Dai N."/>
            <person name="Sheng W."/>
            <person name="Hou X."/>
            <person name="Wei L."/>
        </authorList>
    </citation>
    <scope>NUCLEOTIDE SEQUENCE</scope>
    <source>
        <strain evidence="6">G02</strain>
        <tissue evidence="6">Leaf</tissue>
    </source>
</reference>
<protein>
    <submittedName>
        <fullName evidence="6">Mediator of RNA polymerase II transcription subunitc</fullName>
    </submittedName>
</protein>
<evidence type="ECO:0000256" key="4">
    <source>
        <dbReference type="SAM" id="MobiDB-lite"/>
    </source>
</evidence>
<dbReference type="Pfam" id="PF08711">
    <property type="entry name" value="Med26"/>
    <property type="match status" value="1"/>
</dbReference>
<evidence type="ECO:0000256" key="1">
    <source>
        <dbReference type="ARBA" id="ARBA00004123"/>
    </source>
</evidence>
<dbReference type="InterPro" id="IPR035441">
    <property type="entry name" value="TFIIS/LEDGF_dom_sf"/>
</dbReference>
<sequence>MDLNEFRSFILDSGLDVWTWIDMAISVASADHENELKKRRDGIVQRLYAPVFARCLNCGLQLSCGGTKCRGRGSEDCETHNQQKQEVGCGEKMHGDEEEQEEDGDDDDEERKILEIKILLDDENQSERSLMELLQRLVDMNTTFKALKETDIGRHVIRFRKHSSNEVRRLVKILVRKWKDTVDEWVRLNAPKEDATEFNGDEKSLNEAHDKSVRNGVEAQNTSVSCCLTPPKAKLEHNQMESDKSGLAKKRLPNQNFEETTQAKKQRTSKMINFHNITNNGSSVPIMKYIVDGDDGRRELKRSGILG</sequence>
<organism evidence="6">
    <name type="scientific">Sesamum radiatum</name>
    <name type="common">Black benniseed</name>
    <dbReference type="NCBI Taxonomy" id="300843"/>
    <lineage>
        <taxon>Eukaryota</taxon>
        <taxon>Viridiplantae</taxon>
        <taxon>Streptophyta</taxon>
        <taxon>Embryophyta</taxon>
        <taxon>Tracheophyta</taxon>
        <taxon>Spermatophyta</taxon>
        <taxon>Magnoliopsida</taxon>
        <taxon>eudicotyledons</taxon>
        <taxon>Gunneridae</taxon>
        <taxon>Pentapetalae</taxon>
        <taxon>asterids</taxon>
        <taxon>lamiids</taxon>
        <taxon>Lamiales</taxon>
        <taxon>Pedaliaceae</taxon>
        <taxon>Sesamum</taxon>
    </lineage>
</organism>
<dbReference type="InterPro" id="IPR044790">
    <property type="entry name" value="MD26C-like"/>
</dbReference>
<dbReference type="PANTHER" id="PTHR47210:SF1">
    <property type="entry name" value="MEDIATOR OF RNA POLYMERASE II TRANSCRIPTION SUBUNIT 26C-RELATED"/>
    <property type="match status" value="1"/>
</dbReference>
<evidence type="ECO:0000313" key="6">
    <source>
        <dbReference type="EMBL" id="KAL0360386.1"/>
    </source>
</evidence>
<dbReference type="CDD" id="cd00183">
    <property type="entry name" value="TFIIS_I"/>
    <property type="match status" value="1"/>
</dbReference>
<dbReference type="SUPFAM" id="SSF47676">
    <property type="entry name" value="Conserved domain common to transcription factors TFIIS, elongin A, CRSP70"/>
    <property type="match status" value="1"/>
</dbReference>
<evidence type="ECO:0000259" key="5">
    <source>
        <dbReference type="PROSITE" id="PS51319"/>
    </source>
</evidence>
<feature type="compositionally biased region" description="Basic and acidic residues" evidence="4">
    <location>
        <begin position="236"/>
        <end position="246"/>
    </location>
</feature>
<comment type="caution">
    <text evidence="6">The sequence shown here is derived from an EMBL/GenBank/DDBJ whole genome shotgun (WGS) entry which is preliminary data.</text>
</comment>
<feature type="compositionally biased region" description="Basic and acidic residues" evidence="4">
    <location>
        <begin position="73"/>
        <end position="95"/>
    </location>
</feature>
<dbReference type="InterPro" id="IPR017923">
    <property type="entry name" value="TFIIS_N"/>
</dbReference>
<evidence type="ECO:0000256" key="3">
    <source>
        <dbReference type="PROSITE-ProRule" id="PRU00649"/>
    </source>
</evidence>
<dbReference type="PROSITE" id="PS51319">
    <property type="entry name" value="TFIIS_N"/>
    <property type="match status" value="1"/>
</dbReference>
<reference evidence="6" key="2">
    <citation type="journal article" date="2024" name="Plant">
        <title>Genomic evolution and insights into agronomic trait innovations of Sesamum species.</title>
        <authorList>
            <person name="Miao H."/>
            <person name="Wang L."/>
            <person name="Qu L."/>
            <person name="Liu H."/>
            <person name="Sun Y."/>
            <person name="Le M."/>
            <person name="Wang Q."/>
            <person name="Wei S."/>
            <person name="Zheng Y."/>
            <person name="Lin W."/>
            <person name="Duan Y."/>
            <person name="Cao H."/>
            <person name="Xiong S."/>
            <person name="Wang X."/>
            <person name="Wei L."/>
            <person name="Li C."/>
            <person name="Ma Q."/>
            <person name="Ju M."/>
            <person name="Zhao R."/>
            <person name="Li G."/>
            <person name="Mu C."/>
            <person name="Tian Q."/>
            <person name="Mei H."/>
            <person name="Zhang T."/>
            <person name="Gao T."/>
            <person name="Zhang H."/>
        </authorList>
    </citation>
    <scope>NUCLEOTIDE SEQUENCE</scope>
    <source>
        <strain evidence="6">G02</strain>
    </source>
</reference>
<gene>
    <name evidence="6" type="ORF">Sradi_3723100</name>
</gene>
<dbReference type="Gene3D" id="1.20.930.10">
    <property type="entry name" value="Conserved domain common to transcription factors TFIIS, elongin A, CRSP70"/>
    <property type="match status" value="1"/>
</dbReference>